<name>A0A562B7S5_9BURK</name>
<dbReference type="InterPro" id="IPR036390">
    <property type="entry name" value="WH_DNA-bd_sf"/>
</dbReference>
<feature type="compositionally biased region" description="Pro residues" evidence="1">
    <location>
        <begin position="184"/>
        <end position="196"/>
    </location>
</feature>
<accession>A0A562B7S5</accession>
<dbReference type="AlphaFoldDB" id="A0A562B7S5"/>
<dbReference type="EMBL" id="VLJN01000038">
    <property type="protein sequence ID" value="TWG81237.1"/>
    <property type="molecule type" value="Genomic_DNA"/>
</dbReference>
<sequence length="204" mass="22405">MRPHPFSAYASDTHVLQRGRKLGAEDLQLLLLDMLAQGDGHGYELGKGLEARSGGAYQPSAGVIYPALNGLEQTGLVQAEREGNRKRYRITPAGRERLGTQHERVVLLWTGMRHAARKMEWIRRALAGEPPPDPDGEQGGWLPEFVAARMAMKRALLLRTDADAAEQRRIAAILTRAVAEIDTVPPPAGSQPPSPPMKGSRKHR</sequence>
<dbReference type="InterPro" id="IPR005149">
    <property type="entry name" value="Tscrpt_reg_PadR_N"/>
</dbReference>
<reference evidence="3 4" key="1">
    <citation type="submission" date="2019-07" db="EMBL/GenBank/DDBJ databases">
        <title>Genome sequencing of lignin-degrading bacterial isolates.</title>
        <authorList>
            <person name="Gladden J."/>
        </authorList>
    </citation>
    <scope>NUCLEOTIDE SEQUENCE [LARGE SCALE GENOMIC DNA]</scope>
    <source>
        <strain evidence="3 4">J11</strain>
    </source>
</reference>
<dbReference type="OrthoDB" id="9814826at2"/>
<gene>
    <name evidence="3" type="ORF">L602_004300000030</name>
</gene>
<dbReference type="Pfam" id="PF03551">
    <property type="entry name" value="PadR"/>
    <property type="match status" value="1"/>
</dbReference>
<dbReference type="InterPro" id="IPR036388">
    <property type="entry name" value="WH-like_DNA-bd_sf"/>
</dbReference>
<dbReference type="PANTHER" id="PTHR43252:SF7">
    <property type="entry name" value="TRANSCRIPTIONAL REGULATOR YQJI"/>
    <property type="match status" value="1"/>
</dbReference>
<dbReference type="PANTHER" id="PTHR43252">
    <property type="entry name" value="TRANSCRIPTIONAL REGULATOR YQJI"/>
    <property type="match status" value="1"/>
</dbReference>
<evidence type="ECO:0000313" key="3">
    <source>
        <dbReference type="EMBL" id="TWG81237.1"/>
    </source>
</evidence>
<protein>
    <submittedName>
        <fullName evidence="3">Putative transcriptional regulators</fullName>
    </submittedName>
</protein>
<dbReference type="Proteomes" id="UP000318141">
    <property type="component" value="Unassembled WGS sequence"/>
</dbReference>
<dbReference type="Gene3D" id="1.10.10.10">
    <property type="entry name" value="Winged helix-like DNA-binding domain superfamily/Winged helix DNA-binding domain"/>
    <property type="match status" value="1"/>
</dbReference>
<dbReference type="SUPFAM" id="SSF46785">
    <property type="entry name" value="Winged helix' DNA-binding domain"/>
    <property type="match status" value="1"/>
</dbReference>
<organism evidence="3 4">
    <name type="scientific">Cupriavidus gilardii J11</name>
    <dbReference type="NCBI Taxonomy" id="936133"/>
    <lineage>
        <taxon>Bacteria</taxon>
        <taxon>Pseudomonadati</taxon>
        <taxon>Pseudomonadota</taxon>
        <taxon>Betaproteobacteria</taxon>
        <taxon>Burkholderiales</taxon>
        <taxon>Burkholderiaceae</taxon>
        <taxon>Cupriavidus</taxon>
    </lineage>
</organism>
<feature type="domain" description="Transcription regulator PadR N-terminal" evidence="2">
    <location>
        <begin position="31"/>
        <end position="98"/>
    </location>
</feature>
<evidence type="ECO:0000259" key="2">
    <source>
        <dbReference type="Pfam" id="PF03551"/>
    </source>
</evidence>
<keyword evidence="4" id="KW-1185">Reference proteome</keyword>
<evidence type="ECO:0000313" key="4">
    <source>
        <dbReference type="Proteomes" id="UP000318141"/>
    </source>
</evidence>
<evidence type="ECO:0000256" key="1">
    <source>
        <dbReference type="SAM" id="MobiDB-lite"/>
    </source>
</evidence>
<comment type="caution">
    <text evidence="3">The sequence shown here is derived from an EMBL/GenBank/DDBJ whole genome shotgun (WGS) entry which is preliminary data.</text>
</comment>
<feature type="region of interest" description="Disordered" evidence="1">
    <location>
        <begin position="181"/>
        <end position="204"/>
    </location>
</feature>
<proteinExistence type="predicted"/>